<feature type="region of interest" description="Disordered" evidence="1">
    <location>
        <begin position="169"/>
        <end position="201"/>
    </location>
</feature>
<accession>B1Z9L2</accession>
<gene>
    <name evidence="2" type="ordered locus">Mpop_3849</name>
</gene>
<dbReference type="EMBL" id="CP001029">
    <property type="protein sequence ID" value="ACB81976.1"/>
    <property type="molecule type" value="Genomic_DNA"/>
</dbReference>
<dbReference type="InterPro" id="IPR036388">
    <property type="entry name" value="WH-like_DNA-bd_sf"/>
</dbReference>
<dbReference type="OrthoDB" id="200074at2"/>
<dbReference type="InterPro" id="IPR007367">
    <property type="entry name" value="DUF433"/>
</dbReference>
<dbReference type="HOGENOM" id="CLU_108922_0_0_5"/>
<sequence>MSDTWTITQAAMIIGKPPEAFQRTVERAPFKPAQTQRGNRRFYVFTMRDLVFFGALDDLKDDLTKQKQAEIYKALKTMPDGSPIGSVEVGQLRYNFRLVAQKVRKGIEATEKLYKLVDSSGEEPVIKGTDISAYRIAALHDGMTVEEILADYPSLTKEKILAARAYAEGNPKAGRPYPKSTAKRSMREAKADAAEFLPQRR</sequence>
<proteinExistence type="predicted"/>
<evidence type="ECO:0000313" key="3">
    <source>
        <dbReference type="Proteomes" id="UP000007136"/>
    </source>
</evidence>
<dbReference type="Pfam" id="PF04255">
    <property type="entry name" value="DUF433"/>
    <property type="match status" value="1"/>
</dbReference>
<dbReference type="Gene3D" id="1.10.10.10">
    <property type="entry name" value="Winged helix-like DNA-binding domain superfamily/Winged helix DNA-binding domain"/>
    <property type="match status" value="1"/>
</dbReference>
<protein>
    <recommendedName>
        <fullName evidence="4">DUF433 domain-containing protein</fullName>
    </recommendedName>
</protein>
<dbReference type="SUPFAM" id="SSF46689">
    <property type="entry name" value="Homeodomain-like"/>
    <property type="match status" value="1"/>
</dbReference>
<evidence type="ECO:0000313" key="2">
    <source>
        <dbReference type="EMBL" id="ACB81976.1"/>
    </source>
</evidence>
<evidence type="ECO:0000256" key="1">
    <source>
        <dbReference type="SAM" id="MobiDB-lite"/>
    </source>
</evidence>
<dbReference type="InterPro" id="IPR009057">
    <property type="entry name" value="Homeodomain-like_sf"/>
</dbReference>
<dbReference type="eggNOG" id="ENOG50317NV">
    <property type="taxonomic scope" value="Bacteria"/>
</dbReference>
<name>B1Z9L2_METPB</name>
<dbReference type="AlphaFoldDB" id="B1Z9L2"/>
<dbReference type="KEGG" id="mpo:Mpop_3849"/>
<dbReference type="Proteomes" id="UP000007136">
    <property type="component" value="Chromosome"/>
</dbReference>
<evidence type="ECO:0008006" key="4">
    <source>
        <dbReference type="Google" id="ProtNLM"/>
    </source>
</evidence>
<dbReference type="RefSeq" id="WP_012455680.1">
    <property type="nucleotide sequence ID" value="NC_010725.1"/>
</dbReference>
<organism evidence="2 3">
    <name type="scientific">Methylorubrum populi (strain ATCC BAA-705 / NCIMB 13946 / BJ001)</name>
    <name type="common">Methylobacterium populi</name>
    <dbReference type="NCBI Taxonomy" id="441620"/>
    <lineage>
        <taxon>Bacteria</taxon>
        <taxon>Pseudomonadati</taxon>
        <taxon>Pseudomonadota</taxon>
        <taxon>Alphaproteobacteria</taxon>
        <taxon>Hyphomicrobiales</taxon>
        <taxon>Methylobacteriaceae</taxon>
        <taxon>Methylorubrum</taxon>
    </lineage>
</organism>
<reference evidence="2" key="1">
    <citation type="submission" date="2008-04" db="EMBL/GenBank/DDBJ databases">
        <title>Complete sequence of chromosome of Methylobacterium populi BJ001.</title>
        <authorList>
            <consortium name="US DOE Joint Genome Institute"/>
            <person name="Copeland A."/>
            <person name="Lucas S."/>
            <person name="Lapidus A."/>
            <person name="Glavina del Rio T."/>
            <person name="Dalin E."/>
            <person name="Tice H."/>
            <person name="Bruce D."/>
            <person name="Goodwin L."/>
            <person name="Pitluck S."/>
            <person name="Chertkov O."/>
            <person name="Brettin T."/>
            <person name="Detter J.C."/>
            <person name="Han C."/>
            <person name="Kuske C.R."/>
            <person name="Schmutz J."/>
            <person name="Larimer F."/>
            <person name="Land M."/>
            <person name="Hauser L."/>
            <person name="Kyrpides N."/>
            <person name="Mikhailova N."/>
            <person name="Marx C."/>
            <person name="Richardson P."/>
        </authorList>
    </citation>
    <scope>NUCLEOTIDE SEQUENCE [LARGE SCALE GENOMIC DNA]</scope>
    <source>
        <strain evidence="2">BJ001</strain>
    </source>
</reference>